<evidence type="ECO:0000313" key="1">
    <source>
        <dbReference type="EMBL" id="SEP03841.1"/>
    </source>
</evidence>
<proteinExistence type="predicted"/>
<sequence length="259" mass="28994">MAGSHFFRMGKVNGKNGILNAAKHNKRALQTELGAGAHIAALRTSLNYSLTDPATAEQVDRTAKVLMVQAGIDKPRSNQVMALEILFSLPTNRHQHDTRPFFQCCMDWTTRNIPGVLLSFDVHLDESAPHAHALILPLVDNKMRGNKIMGNIGNLNRLRNLFYTEVARHFGLTRNETKRLSCDDKAALEKQVLLRLRIDAVMKSAIWSCVRDAIHNDPLPYAQLLGIEQKPARYTGRSFVQIMTSKGKGKEIESEINTI</sequence>
<protein>
    <submittedName>
        <fullName evidence="1">Plasmid recombination enzyme</fullName>
    </submittedName>
</protein>
<dbReference type="CDD" id="cd17242">
    <property type="entry name" value="MobM_relaxase"/>
    <property type="match status" value="1"/>
</dbReference>
<dbReference type="GO" id="GO:0006310">
    <property type="term" value="P:DNA recombination"/>
    <property type="evidence" value="ECO:0007669"/>
    <property type="project" value="InterPro"/>
</dbReference>
<dbReference type="Gene3D" id="3.30.930.30">
    <property type="match status" value="1"/>
</dbReference>
<dbReference type="EMBL" id="FODO01000037">
    <property type="protein sequence ID" value="SEP03841.1"/>
    <property type="molecule type" value="Genomic_DNA"/>
</dbReference>
<dbReference type="Proteomes" id="UP000198814">
    <property type="component" value="Unassembled WGS sequence"/>
</dbReference>
<evidence type="ECO:0000313" key="2">
    <source>
        <dbReference type="Proteomes" id="UP000198814"/>
    </source>
</evidence>
<reference evidence="2" key="1">
    <citation type="submission" date="2016-10" db="EMBL/GenBank/DDBJ databases">
        <authorList>
            <person name="Varghese N."/>
            <person name="Submissions S."/>
        </authorList>
    </citation>
    <scope>NUCLEOTIDE SEQUENCE [LARGE SCALE GENOMIC DNA]</scope>
    <source>
        <strain evidence="2">Nm76</strain>
    </source>
</reference>
<dbReference type="InterPro" id="IPR001668">
    <property type="entry name" value="Mob_Pre"/>
</dbReference>
<dbReference type="GO" id="GO:0003677">
    <property type="term" value="F:DNA binding"/>
    <property type="evidence" value="ECO:0007669"/>
    <property type="project" value="InterPro"/>
</dbReference>
<dbReference type="AlphaFoldDB" id="A0A1H8UKZ0"/>
<name>A0A1H8UKZ0_9PROT</name>
<keyword evidence="2" id="KW-1185">Reference proteome</keyword>
<dbReference type="Pfam" id="PF01076">
    <property type="entry name" value="Mob_Pre"/>
    <property type="match status" value="1"/>
</dbReference>
<dbReference type="STRING" id="42354.SAMN05216333_13713"/>
<organism evidence="1 2">
    <name type="scientific">Nitrosomonas oligotropha</name>
    <dbReference type="NCBI Taxonomy" id="42354"/>
    <lineage>
        <taxon>Bacteria</taxon>
        <taxon>Pseudomonadati</taxon>
        <taxon>Pseudomonadota</taxon>
        <taxon>Betaproteobacteria</taxon>
        <taxon>Nitrosomonadales</taxon>
        <taxon>Nitrosomonadaceae</taxon>
        <taxon>Nitrosomonas</taxon>
    </lineage>
</organism>
<accession>A0A1H8UKZ0</accession>
<dbReference type="OrthoDB" id="8536512at2"/>
<dbReference type="RefSeq" id="WP_090315330.1">
    <property type="nucleotide sequence ID" value="NZ_FNOE01000002.1"/>
</dbReference>
<gene>
    <name evidence="1" type="ORF">SAMN05216333_13713</name>
</gene>